<comment type="caution">
    <text evidence="2">The sequence shown here is derived from an EMBL/GenBank/DDBJ whole genome shotgun (WGS) entry which is preliminary data.</text>
</comment>
<dbReference type="Proteomes" id="UP000249453">
    <property type="component" value="Unassembled WGS sequence"/>
</dbReference>
<evidence type="ECO:0000313" key="2">
    <source>
        <dbReference type="EMBL" id="RAK29104.1"/>
    </source>
</evidence>
<organism evidence="2 3">
    <name type="scientific">Falsochrobactrum ovis</name>
    <dbReference type="NCBI Taxonomy" id="1293442"/>
    <lineage>
        <taxon>Bacteria</taxon>
        <taxon>Pseudomonadati</taxon>
        <taxon>Pseudomonadota</taxon>
        <taxon>Alphaproteobacteria</taxon>
        <taxon>Hyphomicrobiales</taxon>
        <taxon>Brucellaceae</taxon>
        <taxon>Falsochrobactrum</taxon>
    </lineage>
</organism>
<accession>A0A364JVG1</accession>
<keyword evidence="3" id="KW-1185">Reference proteome</keyword>
<reference evidence="2 3" key="1">
    <citation type="submission" date="2018-06" db="EMBL/GenBank/DDBJ databases">
        <title>Genomic Encyclopedia of Type Strains, Phase IV (KMG-IV): sequencing the most valuable type-strain genomes for metagenomic binning, comparative biology and taxonomic classification.</title>
        <authorList>
            <person name="Goeker M."/>
        </authorList>
    </citation>
    <scope>NUCLEOTIDE SEQUENCE [LARGE SCALE GENOMIC DNA]</scope>
    <source>
        <strain evidence="2 3">DSM 26720</strain>
    </source>
</reference>
<sequence>MTRPATIRKNDLKRYAEVANENGCKIIIRTGDTTITVVPDKPNSESSGIDYSRPVL</sequence>
<evidence type="ECO:0000313" key="3">
    <source>
        <dbReference type="Proteomes" id="UP000249453"/>
    </source>
</evidence>
<evidence type="ECO:0000313" key="1">
    <source>
        <dbReference type="EMBL" id="RAK27056.1"/>
    </source>
</evidence>
<dbReference type="EMBL" id="QLMK01000005">
    <property type="protein sequence ID" value="RAK29104.1"/>
    <property type="molecule type" value="Genomic_DNA"/>
</dbReference>
<name>A0A364JVG1_9HYPH</name>
<dbReference type="RefSeq" id="WP_158527821.1">
    <property type="nucleotide sequence ID" value="NZ_JBHEEY010000004.1"/>
</dbReference>
<dbReference type="EMBL" id="QLMK01000011">
    <property type="protein sequence ID" value="RAK27056.1"/>
    <property type="molecule type" value="Genomic_DNA"/>
</dbReference>
<proteinExistence type="predicted"/>
<gene>
    <name evidence="2" type="ORF">C7374_105155</name>
    <name evidence="1" type="ORF">C7374_11150</name>
</gene>
<dbReference type="AlphaFoldDB" id="A0A364JVG1"/>
<protein>
    <submittedName>
        <fullName evidence="2">Uncharacterized protein</fullName>
    </submittedName>
</protein>